<dbReference type="InterPro" id="IPR029058">
    <property type="entry name" value="AB_hydrolase_fold"/>
</dbReference>
<evidence type="ECO:0000313" key="4">
    <source>
        <dbReference type="EMBL" id="KAK0425530.1"/>
    </source>
</evidence>
<evidence type="ECO:0000259" key="2">
    <source>
        <dbReference type="Pfam" id="PF00326"/>
    </source>
</evidence>
<feature type="domain" description="Dipeptidylpeptidase IV N-terminal" evidence="3">
    <location>
        <begin position="188"/>
        <end position="516"/>
    </location>
</feature>
<dbReference type="Proteomes" id="UP001175271">
    <property type="component" value="Unassembled WGS sequence"/>
</dbReference>
<dbReference type="GO" id="GO:0008239">
    <property type="term" value="F:dipeptidyl-peptidase activity"/>
    <property type="evidence" value="ECO:0007669"/>
    <property type="project" value="TreeGrafter"/>
</dbReference>
<comment type="caution">
    <text evidence="4">The sequence shown here is derived from an EMBL/GenBank/DDBJ whole genome shotgun (WGS) entry which is preliminary data.</text>
</comment>
<dbReference type="EMBL" id="JAUCMV010000001">
    <property type="protein sequence ID" value="KAK0425530.1"/>
    <property type="molecule type" value="Genomic_DNA"/>
</dbReference>
<evidence type="ECO:0000259" key="3">
    <source>
        <dbReference type="Pfam" id="PF00930"/>
    </source>
</evidence>
<accession>A0AA39IJK0</accession>
<dbReference type="AlphaFoldDB" id="A0AA39IJK0"/>
<dbReference type="Gene3D" id="3.40.50.1820">
    <property type="entry name" value="alpha/beta hydrolase"/>
    <property type="match status" value="1"/>
</dbReference>
<dbReference type="Pfam" id="PF00326">
    <property type="entry name" value="Peptidase_S9"/>
    <property type="match status" value="1"/>
</dbReference>
<dbReference type="Gene3D" id="2.140.10.30">
    <property type="entry name" value="Dipeptidylpeptidase IV, N-terminal domain"/>
    <property type="match status" value="1"/>
</dbReference>
<evidence type="ECO:0008006" key="6">
    <source>
        <dbReference type="Google" id="ProtNLM"/>
    </source>
</evidence>
<dbReference type="InterPro" id="IPR050278">
    <property type="entry name" value="Serine_Prot_S9B/DPPIV"/>
</dbReference>
<name>A0AA39IJK0_9BILA</name>
<dbReference type="GO" id="GO:0008236">
    <property type="term" value="F:serine-type peptidase activity"/>
    <property type="evidence" value="ECO:0007669"/>
    <property type="project" value="InterPro"/>
</dbReference>
<evidence type="ECO:0000256" key="1">
    <source>
        <dbReference type="SAM" id="MobiDB-lite"/>
    </source>
</evidence>
<dbReference type="Pfam" id="PF00930">
    <property type="entry name" value="DPPIV_N"/>
    <property type="match status" value="1"/>
</dbReference>
<dbReference type="PANTHER" id="PTHR11731">
    <property type="entry name" value="PROTEASE FAMILY S9B,C DIPEPTIDYL-PEPTIDASE IV-RELATED"/>
    <property type="match status" value="1"/>
</dbReference>
<dbReference type="PANTHER" id="PTHR11731:SF193">
    <property type="entry name" value="DIPEPTIDYL PEPTIDASE 9"/>
    <property type="match status" value="1"/>
</dbReference>
<gene>
    <name evidence="4" type="ORF">QR680_009247</name>
</gene>
<dbReference type="InterPro" id="IPR002469">
    <property type="entry name" value="Peptidase_S9B_N"/>
</dbReference>
<proteinExistence type="predicted"/>
<reference evidence="4" key="1">
    <citation type="submission" date="2023-06" db="EMBL/GenBank/DDBJ databases">
        <title>Genomic analysis of the entomopathogenic nematode Steinernema hermaphroditum.</title>
        <authorList>
            <person name="Schwarz E.M."/>
            <person name="Heppert J.K."/>
            <person name="Baniya A."/>
            <person name="Schwartz H.T."/>
            <person name="Tan C.-H."/>
            <person name="Antoshechkin I."/>
            <person name="Sternberg P.W."/>
            <person name="Goodrich-Blair H."/>
            <person name="Dillman A.R."/>
        </authorList>
    </citation>
    <scope>NUCLEOTIDE SEQUENCE</scope>
    <source>
        <strain evidence="4">PS9179</strain>
        <tissue evidence="4">Whole animal</tissue>
    </source>
</reference>
<dbReference type="SUPFAM" id="SSF53474">
    <property type="entry name" value="alpha/beta-Hydrolases"/>
    <property type="match status" value="1"/>
</dbReference>
<dbReference type="InterPro" id="IPR001375">
    <property type="entry name" value="Peptidase_S9_cat"/>
</dbReference>
<dbReference type="SUPFAM" id="SSF82171">
    <property type="entry name" value="DPP6 N-terminal domain-like"/>
    <property type="match status" value="1"/>
</dbReference>
<feature type="region of interest" description="Disordered" evidence="1">
    <location>
        <begin position="77"/>
        <end position="109"/>
    </location>
</feature>
<sequence>MPPTEQSAPADRVPDLSWPQLLEHAKSYRSETRRFAHSPVSNAEFIFDKDATPKIYALGAFDQGSSQQTILCATLSNSDDDQKRNGTFQKHARISSSGQDNPAPVTDDSEGHFDAPDIDYNRIPENCPSTTLQPIFLPQTITRNPSEVPKEVTMLCERMRTSVGNGVTDFTYSANGNCILYDSSLNLNLLKLNDNETHPIGKWCDGAPLNAQLSPFDASLTAFLSNGELHIDKDGKKYHSTESRSSCVTSGASSFISQEELDRFDGFWWSPTRPELVYEVVDESSVAELAFECPGKPLASLMRYPLAGTSNAISKLRLLNCADENPIDCPLFLDIQHMFPWCEYLARVGWFPDGSGIYIQLLNRLQSKAALVYFPRGLFCKVSSIINLEELKKQVHVLYTESCPRDAWINVNNLLSPLPPAFTGDFTKRFIYGSERSGNNHLYFHIYSRDAHGLPVADLYTVTEGDWNVVRESPISVDNQRNLVYYLANIYDPTSITLCVSSYAKRSYEADEPRCLTPRYLSYRSDNRTRSKLCLNVDYGFVCWLSSISSPPECYIYRLKFNEDSKNTPVAVVHSKLVLPKPNNIVNAYSDFRLSMDQSLFGSIPPHSHPMFHSYVSKNSGYKHYGLILRPFNFKEGLRYPTIHHVYGGPGVQLVRNCWSTWIQFLKYTSVGFCVILIDGRGSSNRGINFEKPIKNAMGTVEVADQVEGLLEIAQHFQCIDLNRVGVTGWSYGGYMALLLLANHPSLYRCSAAGGAVVDWRLYDTCYTERYMGVPDDIGTDVYGNSSVLAQVSKLPDETGRLLIVHGFMDENVHFHHTENLLEALTKAGKHYQLLLFPSEHHGIRQSTAGEYLDANIILFFKKALQD</sequence>
<organism evidence="4 5">
    <name type="scientific">Steinernema hermaphroditum</name>
    <dbReference type="NCBI Taxonomy" id="289476"/>
    <lineage>
        <taxon>Eukaryota</taxon>
        <taxon>Metazoa</taxon>
        <taxon>Ecdysozoa</taxon>
        <taxon>Nematoda</taxon>
        <taxon>Chromadorea</taxon>
        <taxon>Rhabditida</taxon>
        <taxon>Tylenchina</taxon>
        <taxon>Panagrolaimomorpha</taxon>
        <taxon>Strongyloidoidea</taxon>
        <taxon>Steinernematidae</taxon>
        <taxon>Steinernema</taxon>
    </lineage>
</organism>
<feature type="domain" description="Peptidase S9 prolyl oligopeptidase catalytic" evidence="2">
    <location>
        <begin position="669"/>
        <end position="866"/>
    </location>
</feature>
<evidence type="ECO:0000313" key="5">
    <source>
        <dbReference type="Proteomes" id="UP001175271"/>
    </source>
</evidence>
<keyword evidence="5" id="KW-1185">Reference proteome</keyword>
<dbReference type="GO" id="GO:0006508">
    <property type="term" value="P:proteolysis"/>
    <property type="evidence" value="ECO:0007669"/>
    <property type="project" value="InterPro"/>
</dbReference>
<protein>
    <recommendedName>
        <fullName evidence="6">Peptidase S9 prolyl oligopeptidase catalytic domain-containing protein</fullName>
    </recommendedName>
</protein>